<dbReference type="AlphaFoldDB" id="A0A654KHH6"/>
<protein>
    <submittedName>
        <fullName evidence="1">Uncharacterized protein</fullName>
    </submittedName>
</protein>
<dbReference type="EMBL" id="CP002456">
    <property type="protein sequence ID" value="ADU91849.1"/>
    <property type="molecule type" value="Genomic_DNA"/>
</dbReference>
<name>A0A654KHH6_TAYEM</name>
<sequence length="57" mass="6530">MKLLNRFRNEFRSQDSTKSAPETSIDQDIQKVVNELAQSILPSKDETIKPLLEVSLK</sequence>
<organism evidence="1 2">
    <name type="scientific">Taylorella equigenitalis (strain MCE9)</name>
    <dbReference type="NCBI Taxonomy" id="937774"/>
    <lineage>
        <taxon>Bacteria</taxon>
        <taxon>Pseudomonadati</taxon>
        <taxon>Pseudomonadota</taxon>
        <taxon>Betaproteobacteria</taxon>
        <taxon>Burkholderiales</taxon>
        <taxon>Alcaligenaceae</taxon>
        <taxon>Taylorella</taxon>
    </lineage>
</organism>
<evidence type="ECO:0000313" key="2">
    <source>
        <dbReference type="Proteomes" id="UP000007472"/>
    </source>
</evidence>
<dbReference type="KEGG" id="teq:TEQUI_0917"/>
<gene>
    <name evidence="1" type="ordered locus">TEQUI_0917</name>
</gene>
<proteinExistence type="predicted"/>
<evidence type="ECO:0000313" key="1">
    <source>
        <dbReference type="EMBL" id="ADU91849.1"/>
    </source>
</evidence>
<dbReference type="Proteomes" id="UP000007472">
    <property type="component" value="Chromosome"/>
</dbReference>
<accession>A0A654KHH6</accession>
<reference evidence="1 2" key="1">
    <citation type="journal article" date="2011" name="J. Bacteriol.">
        <title>Genome sequence of Taylorella equigenitalis MCE9, the causative agent of contagious equine metritis.</title>
        <authorList>
            <person name="Hebert L."/>
            <person name="Moumen B."/>
            <person name="Duquesne F."/>
            <person name="Breuil M.F."/>
            <person name="Laugier C."/>
            <person name="Batto J.M."/>
            <person name="Renault P."/>
            <person name="Petry S."/>
        </authorList>
    </citation>
    <scope>NUCLEOTIDE SEQUENCE [LARGE SCALE GENOMIC DNA]</scope>
    <source>
        <strain evidence="1 2">MCE9</strain>
    </source>
</reference>